<evidence type="ECO:0000313" key="2">
    <source>
        <dbReference type="Proteomes" id="UP001341840"/>
    </source>
</evidence>
<dbReference type="Proteomes" id="UP001341840">
    <property type="component" value="Unassembled WGS sequence"/>
</dbReference>
<proteinExistence type="predicted"/>
<dbReference type="EMBL" id="JASCZI010060479">
    <property type="protein sequence ID" value="MED6132564.1"/>
    <property type="molecule type" value="Genomic_DNA"/>
</dbReference>
<reference evidence="1 2" key="1">
    <citation type="journal article" date="2023" name="Plants (Basel)">
        <title>Bridging the Gap: Combining Genomics and Transcriptomics Approaches to Understand Stylosanthes scabra, an Orphan Legume from the Brazilian Caatinga.</title>
        <authorList>
            <person name="Ferreira-Neto J.R.C."/>
            <person name="da Silva M.D."/>
            <person name="Binneck E."/>
            <person name="de Melo N.F."/>
            <person name="da Silva R.H."/>
            <person name="de Melo A.L.T.M."/>
            <person name="Pandolfi V."/>
            <person name="Bustamante F.O."/>
            <person name="Brasileiro-Vidal A.C."/>
            <person name="Benko-Iseppon A.M."/>
        </authorList>
    </citation>
    <scope>NUCLEOTIDE SEQUENCE [LARGE SCALE GENOMIC DNA]</scope>
    <source>
        <tissue evidence="1">Leaves</tissue>
    </source>
</reference>
<name>A0ABU6S8F6_9FABA</name>
<evidence type="ECO:0000313" key="1">
    <source>
        <dbReference type="EMBL" id="MED6132564.1"/>
    </source>
</evidence>
<keyword evidence="2" id="KW-1185">Reference proteome</keyword>
<organism evidence="1 2">
    <name type="scientific">Stylosanthes scabra</name>
    <dbReference type="NCBI Taxonomy" id="79078"/>
    <lineage>
        <taxon>Eukaryota</taxon>
        <taxon>Viridiplantae</taxon>
        <taxon>Streptophyta</taxon>
        <taxon>Embryophyta</taxon>
        <taxon>Tracheophyta</taxon>
        <taxon>Spermatophyta</taxon>
        <taxon>Magnoliopsida</taxon>
        <taxon>eudicotyledons</taxon>
        <taxon>Gunneridae</taxon>
        <taxon>Pentapetalae</taxon>
        <taxon>rosids</taxon>
        <taxon>fabids</taxon>
        <taxon>Fabales</taxon>
        <taxon>Fabaceae</taxon>
        <taxon>Papilionoideae</taxon>
        <taxon>50 kb inversion clade</taxon>
        <taxon>dalbergioids sensu lato</taxon>
        <taxon>Dalbergieae</taxon>
        <taxon>Pterocarpus clade</taxon>
        <taxon>Stylosanthes</taxon>
    </lineage>
</organism>
<sequence length="265" mass="29901">MRLEHHLDPSKTPSKDAILAVSGSADSTKEDAVVPKNVDAASIVAAILQDPRLLLNGDRMTFLEYDSSTLFCDIQDSHSESQISTLRNQENMHRGRISCQDSNYFESLTALDYELSDDDHIQVIIDGLNEEYNGFTASVMAWFGTFIVPEAESFLQAYDNMLVVTRTLANHFLWPILLNLFFLPTEEEVDVLVEVMADFNEEDAIFGNRIKPSAKFVAEKDMHLTIAIIGMINSSLLQTILQIHLCRFPIPIPHHHPVSTNLRHM</sequence>
<gene>
    <name evidence="1" type="ORF">PIB30_020210</name>
</gene>
<comment type="caution">
    <text evidence="1">The sequence shown here is derived from an EMBL/GenBank/DDBJ whole genome shotgun (WGS) entry which is preliminary data.</text>
</comment>
<protein>
    <submittedName>
        <fullName evidence="1">Uncharacterized protein</fullName>
    </submittedName>
</protein>
<accession>A0ABU6S8F6</accession>